<dbReference type="STRING" id="1203190.GCA_000312345_01305"/>
<dbReference type="PANTHER" id="PTHR34853">
    <property type="match status" value="1"/>
</dbReference>
<dbReference type="Pfam" id="PF03583">
    <property type="entry name" value="LIP"/>
    <property type="match status" value="1"/>
</dbReference>
<protein>
    <submittedName>
        <fullName evidence="2">Secretory lipase</fullName>
    </submittedName>
</protein>
<evidence type="ECO:0000313" key="2">
    <source>
        <dbReference type="EMBL" id="SDS25626.1"/>
    </source>
</evidence>
<gene>
    <name evidence="2" type="ORF">SAMN04488539_1316</name>
</gene>
<accession>A0A1H1QQF5</accession>
<evidence type="ECO:0000313" key="3">
    <source>
        <dbReference type="Proteomes" id="UP000182237"/>
    </source>
</evidence>
<dbReference type="InterPro" id="IPR029058">
    <property type="entry name" value="AB_hydrolase_fold"/>
</dbReference>
<keyword evidence="3" id="KW-1185">Reference proteome</keyword>
<dbReference type="OrthoDB" id="9798122at2"/>
<sequence length="382" mass="39863">MREVAPRHVPTFDSGLSIPAPSGPAGTALAEVPLDPRVGLSSAAQQFRVAYTTVNQHGQPTVSTGAVFLPHGQAPASGWPVLAWAHGTVGLGDECAPSINERSARDAEYLNRWLDHGYAVVATDYAGLGTPGAHSYLNGHVAAANVVDSIQAAHQASFGPSLSKRWAVIGQSQGGGVALHVAHRATALSSQLGLDYRGAVATGAPAYIEEIVIAAGPTFPPVPLPSGLTTYGLYILAAVEEAHPHLDIDSALTPEGRFMVDQATRSCYSEVAAASAGTSLSRAFSRPLSDVPGLAPAIRSFMSTPTAGYDRPVFVGHGLTDIDVPSPIGIALNSQLWLNQFAANAGARNARVEVRWYPTDHSGTVNLSTTHSAPFLREIFAD</sequence>
<reference evidence="2 3" key="1">
    <citation type="submission" date="2016-10" db="EMBL/GenBank/DDBJ databases">
        <authorList>
            <person name="de Groot N.N."/>
        </authorList>
    </citation>
    <scope>NUCLEOTIDE SEQUENCE [LARGE SCALE GENOMIC DNA]</scope>
    <source>
        <strain evidence="2 3">DSM 45434</strain>
    </source>
</reference>
<dbReference type="Gene3D" id="3.40.50.1820">
    <property type="entry name" value="alpha/beta hydrolase"/>
    <property type="match status" value="1"/>
</dbReference>
<dbReference type="SUPFAM" id="SSF53474">
    <property type="entry name" value="alpha/beta-Hydrolases"/>
    <property type="match status" value="1"/>
</dbReference>
<dbReference type="eggNOG" id="COG2267">
    <property type="taxonomic scope" value="Bacteria"/>
</dbReference>
<name>A0A1H1QQF5_9CORY</name>
<dbReference type="InterPro" id="IPR005152">
    <property type="entry name" value="Lipase_secreted"/>
</dbReference>
<dbReference type="AlphaFoldDB" id="A0A1H1QQF5"/>
<dbReference type="EMBL" id="LT629765">
    <property type="protein sequence ID" value="SDS25626.1"/>
    <property type="molecule type" value="Genomic_DNA"/>
</dbReference>
<evidence type="ECO:0000256" key="1">
    <source>
        <dbReference type="SAM" id="MobiDB-lite"/>
    </source>
</evidence>
<dbReference type="Proteomes" id="UP000182237">
    <property type="component" value="Chromosome I"/>
</dbReference>
<dbReference type="PANTHER" id="PTHR34853:SF1">
    <property type="entry name" value="LIPASE 5"/>
    <property type="match status" value="1"/>
</dbReference>
<proteinExistence type="predicted"/>
<organism evidence="2 3">
    <name type="scientific">Corynebacterium timonense</name>
    <dbReference type="NCBI Taxonomy" id="441500"/>
    <lineage>
        <taxon>Bacteria</taxon>
        <taxon>Bacillati</taxon>
        <taxon>Actinomycetota</taxon>
        <taxon>Actinomycetes</taxon>
        <taxon>Mycobacteriales</taxon>
        <taxon>Corynebacteriaceae</taxon>
        <taxon>Corynebacterium</taxon>
    </lineage>
</organism>
<feature type="region of interest" description="Disordered" evidence="1">
    <location>
        <begin position="1"/>
        <end position="20"/>
    </location>
</feature>
<dbReference type="GO" id="GO:0016042">
    <property type="term" value="P:lipid catabolic process"/>
    <property type="evidence" value="ECO:0007669"/>
    <property type="project" value="InterPro"/>
</dbReference>
<dbReference type="PIRSF" id="PIRSF029171">
    <property type="entry name" value="Esterase_LipA"/>
    <property type="match status" value="1"/>
</dbReference>
<dbReference type="GO" id="GO:0004806">
    <property type="term" value="F:triacylglycerol lipase activity"/>
    <property type="evidence" value="ECO:0007669"/>
    <property type="project" value="InterPro"/>
</dbReference>